<dbReference type="InterPro" id="IPR001024">
    <property type="entry name" value="PLAT/LH2_dom"/>
</dbReference>
<dbReference type="Pfam" id="PF20519">
    <property type="entry name" value="Polycystin_dom"/>
    <property type="match status" value="1"/>
</dbReference>
<name>A0A1I7WE86_HETBA</name>
<dbReference type="AlphaFoldDB" id="A0A1I7WE86"/>
<dbReference type="InterPro" id="IPR036392">
    <property type="entry name" value="PLAT/LH2_dom_sf"/>
</dbReference>
<dbReference type="PANTHER" id="PTHR10877:SF194">
    <property type="entry name" value="LOCATION OF VULVA DEFECTIVE 1"/>
    <property type="match status" value="1"/>
</dbReference>
<dbReference type="PROSITE" id="PS50095">
    <property type="entry name" value="PLAT"/>
    <property type="match status" value="1"/>
</dbReference>
<proteinExistence type="inferred from homology"/>
<dbReference type="PANTHER" id="PTHR10877">
    <property type="entry name" value="POLYCYSTIN FAMILY MEMBER"/>
    <property type="match status" value="1"/>
</dbReference>
<evidence type="ECO:0000256" key="3">
    <source>
        <dbReference type="ARBA" id="ARBA00022692"/>
    </source>
</evidence>
<dbReference type="SUPFAM" id="SSF49723">
    <property type="entry name" value="Lipase/lipooxygenase domain (PLAT/LH2 domain)"/>
    <property type="match status" value="1"/>
</dbReference>
<comment type="similarity">
    <text evidence="2">Belongs to the polycystin family.</text>
</comment>
<reference evidence="10" key="1">
    <citation type="submission" date="2016-11" db="UniProtKB">
        <authorList>
            <consortium name="WormBaseParasite"/>
        </authorList>
    </citation>
    <scope>IDENTIFICATION</scope>
</reference>
<evidence type="ECO:0000256" key="7">
    <source>
        <dbReference type="SAM" id="Phobius"/>
    </source>
</evidence>
<dbReference type="GO" id="GO:0050982">
    <property type="term" value="P:detection of mechanical stimulus"/>
    <property type="evidence" value="ECO:0007669"/>
    <property type="project" value="TreeGrafter"/>
</dbReference>
<organism evidence="9 10">
    <name type="scientific">Heterorhabditis bacteriophora</name>
    <name type="common">Entomopathogenic nematode worm</name>
    <dbReference type="NCBI Taxonomy" id="37862"/>
    <lineage>
        <taxon>Eukaryota</taxon>
        <taxon>Metazoa</taxon>
        <taxon>Ecdysozoa</taxon>
        <taxon>Nematoda</taxon>
        <taxon>Chromadorea</taxon>
        <taxon>Rhabditida</taxon>
        <taxon>Rhabditina</taxon>
        <taxon>Rhabditomorpha</taxon>
        <taxon>Strongyloidea</taxon>
        <taxon>Heterorhabditidae</taxon>
        <taxon>Heterorhabditis</taxon>
    </lineage>
</organism>
<evidence type="ECO:0000259" key="8">
    <source>
        <dbReference type="PROSITE" id="PS50095"/>
    </source>
</evidence>
<feature type="domain" description="PLAT" evidence="8">
    <location>
        <begin position="1"/>
        <end position="88"/>
    </location>
</feature>
<dbReference type="Pfam" id="PF01477">
    <property type="entry name" value="PLAT"/>
    <property type="match status" value="1"/>
</dbReference>
<dbReference type="GO" id="GO:0016020">
    <property type="term" value="C:membrane"/>
    <property type="evidence" value="ECO:0007669"/>
    <property type="project" value="UniProtKB-SubCell"/>
</dbReference>
<keyword evidence="3 7" id="KW-0812">Transmembrane</keyword>
<evidence type="ECO:0000313" key="10">
    <source>
        <dbReference type="WBParaSite" id="Hba_03249"/>
    </source>
</evidence>
<evidence type="ECO:0000256" key="4">
    <source>
        <dbReference type="ARBA" id="ARBA00022989"/>
    </source>
</evidence>
<feature type="transmembrane region" description="Helical" evidence="7">
    <location>
        <begin position="154"/>
        <end position="174"/>
    </location>
</feature>
<dbReference type="Proteomes" id="UP000095283">
    <property type="component" value="Unplaced"/>
</dbReference>
<keyword evidence="9" id="KW-1185">Reference proteome</keyword>
<dbReference type="WBParaSite" id="Hba_03249">
    <property type="protein sequence ID" value="Hba_03249"/>
    <property type="gene ID" value="Hba_03249"/>
</dbReference>
<accession>A0A1I7WE86</accession>
<dbReference type="GO" id="GO:0005262">
    <property type="term" value="F:calcium channel activity"/>
    <property type="evidence" value="ECO:0007669"/>
    <property type="project" value="TreeGrafter"/>
</dbReference>
<dbReference type="Gene3D" id="2.60.60.20">
    <property type="entry name" value="PLAT/LH2 domain"/>
    <property type="match status" value="1"/>
</dbReference>
<dbReference type="InterPro" id="IPR051223">
    <property type="entry name" value="Polycystin"/>
</dbReference>
<comment type="caution">
    <text evidence="6">Lacks conserved residue(s) required for the propagation of feature annotation.</text>
</comment>
<evidence type="ECO:0000256" key="6">
    <source>
        <dbReference type="PROSITE-ProRule" id="PRU00152"/>
    </source>
</evidence>
<feature type="transmembrane region" description="Helical" evidence="7">
    <location>
        <begin position="207"/>
        <end position="227"/>
    </location>
</feature>
<feature type="transmembrane region" description="Helical" evidence="7">
    <location>
        <begin position="247"/>
        <end position="269"/>
    </location>
</feature>
<keyword evidence="4 7" id="KW-1133">Transmembrane helix</keyword>
<keyword evidence="5 7" id="KW-0472">Membrane</keyword>
<dbReference type="InterPro" id="IPR046791">
    <property type="entry name" value="Polycystin_dom"/>
</dbReference>
<protein>
    <submittedName>
        <fullName evidence="10">PLAT domain-containing protein</fullName>
    </submittedName>
</protein>
<feature type="transmembrane region" description="Helical" evidence="7">
    <location>
        <begin position="327"/>
        <end position="343"/>
    </location>
</feature>
<comment type="subcellular location">
    <subcellularLocation>
        <location evidence="1">Membrane</location>
        <topology evidence="1">Multi-pass membrane protein</topology>
    </subcellularLocation>
</comment>
<evidence type="ECO:0000256" key="5">
    <source>
        <dbReference type="ARBA" id="ARBA00023136"/>
    </source>
</evidence>
<evidence type="ECO:0000256" key="2">
    <source>
        <dbReference type="ARBA" id="ARBA00007200"/>
    </source>
</evidence>
<evidence type="ECO:0000313" key="9">
    <source>
        <dbReference type="Proteomes" id="UP000095283"/>
    </source>
</evidence>
<evidence type="ECO:0000256" key="1">
    <source>
        <dbReference type="ARBA" id="ARBA00004141"/>
    </source>
</evidence>
<sequence length="656" mass="74977">MLGIVHFGINSSPGRRRTYFFPSDPKRSLGNLTYLRLWVDGSGSAHRESWYCESVIVKDLQTQEIYHFPVKSWLGNSTKDGKTEQLISVHRERHFLKEATSMGNLSETISYIAMYTAHILISLLNCYIVEIEDFNRSIGEKYNIINAYSLKDTIVGISLSLLILPLTSLLPFLLSRIASSEEAKTIRYYKKINPDFKIPKTTWSHGWKCLITSLAMSIIMYTLGLLFAKTFELMEDQAVAFTRRYFIMLFIWCLVTEPIKGVTAAYVILKFWPSHKMCTALDEAFLPIKCIEDFEPAPDGQLDKSTGQTISDLMQLKENRDKRMRDIIYLFISLFITLGLTYYCRDRQGFYYQKQIKDNRVERNINCIDETFSNEDQTPQYSAGWKKWDGTISNALPEYKFKTAEELKTRRIRGAVNTYGGGGYTISLDGTASDLIKKLRKLESENWLDEVICMLRLVNTRALIVEFSVYNAQVNYFAVVELVLEHPSEGYWYSTGWVEAVRLIKYQGDEGEIVVVFEEVGKEAPDRSRPGAKKSSRIPHVPYCHTRPIAISFIRPTHIAYSACFFTKMYRNSYNTNLVSVGYGCSRGLVVVGEAKNGVVDGPIPGSLEPGLYLSTLFPPPLREESGKFWTLLKRSALRCWTASGAVWHLGAMLRR</sequence>